<dbReference type="Proteomes" id="UP000178532">
    <property type="component" value="Unassembled WGS sequence"/>
</dbReference>
<evidence type="ECO:0000313" key="1">
    <source>
        <dbReference type="EMBL" id="OGG62662.1"/>
    </source>
</evidence>
<reference evidence="1 2" key="1">
    <citation type="journal article" date="2016" name="Nat. Commun.">
        <title>Thousands of microbial genomes shed light on interconnected biogeochemical processes in an aquifer system.</title>
        <authorList>
            <person name="Anantharaman K."/>
            <person name="Brown C.T."/>
            <person name="Hug L.A."/>
            <person name="Sharon I."/>
            <person name="Castelle C.J."/>
            <person name="Probst A.J."/>
            <person name="Thomas B.C."/>
            <person name="Singh A."/>
            <person name="Wilkins M.J."/>
            <person name="Karaoz U."/>
            <person name="Brodie E.L."/>
            <person name="Williams K.H."/>
            <person name="Hubbard S.S."/>
            <person name="Banfield J.F."/>
        </authorList>
    </citation>
    <scope>NUCLEOTIDE SEQUENCE [LARGE SCALE GENOMIC DNA]</scope>
</reference>
<protein>
    <submittedName>
        <fullName evidence="1">Uncharacterized protein</fullName>
    </submittedName>
</protein>
<name>A0A1F6DNR5_9BACT</name>
<proteinExistence type="predicted"/>
<evidence type="ECO:0000313" key="2">
    <source>
        <dbReference type="Proteomes" id="UP000178532"/>
    </source>
</evidence>
<dbReference type="EMBL" id="MFLI01000005">
    <property type="protein sequence ID" value="OGG62662.1"/>
    <property type="molecule type" value="Genomic_DNA"/>
</dbReference>
<gene>
    <name evidence="1" type="ORF">A3C19_02790</name>
</gene>
<dbReference type="STRING" id="1798495.A3C19_02790"/>
<organism evidence="1 2">
    <name type="scientific">Candidatus Kaiserbacteria bacterium RIFCSPHIGHO2_02_FULL_54_22</name>
    <dbReference type="NCBI Taxonomy" id="1798495"/>
    <lineage>
        <taxon>Bacteria</taxon>
        <taxon>Candidatus Kaiseribacteriota</taxon>
    </lineage>
</organism>
<comment type="caution">
    <text evidence="1">The sequence shown here is derived from an EMBL/GenBank/DDBJ whole genome shotgun (WGS) entry which is preliminary data.</text>
</comment>
<sequence length="129" mass="14132">MSVGIGQASPPITSDKELEMKKYFEGIAVYPARVETNRATAVGVWIRQDISPRQREEIMVLNKMCVSGHISVRSGVGGTAVMFIGRIGSPTSARKLALYLIKLVAETTRVRSVVRELPNYRAVSRALAV</sequence>
<accession>A0A1F6DNR5</accession>
<dbReference type="AlphaFoldDB" id="A0A1F6DNR5"/>